<evidence type="ECO:0000313" key="3">
    <source>
        <dbReference type="Proteomes" id="UP001327560"/>
    </source>
</evidence>
<evidence type="ECO:0000313" key="2">
    <source>
        <dbReference type="EMBL" id="WOL19935.1"/>
    </source>
</evidence>
<keyword evidence="3" id="KW-1185">Reference proteome</keyword>
<organism evidence="2 3">
    <name type="scientific">Canna indica</name>
    <name type="common">Indian-shot</name>
    <dbReference type="NCBI Taxonomy" id="4628"/>
    <lineage>
        <taxon>Eukaryota</taxon>
        <taxon>Viridiplantae</taxon>
        <taxon>Streptophyta</taxon>
        <taxon>Embryophyta</taxon>
        <taxon>Tracheophyta</taxon>
        <taxon>Spermatophyta</taxon>
        <taxon>Magnoliopsida</taxon>
        <taxon>Liliopsida</taxon>
        <taxon>Zingiberales</taxon>
        <taxon>Cannaceae</taxon>
        <taxon>Canna</taxon>
    </lineage>
</organism>
<evidence type="ECO:0000259" key="1">
    <source>
        <dbReference type="Pfam" id="PF00078"/>
    </source>
</evidence>
<dbReference type="Pfam" id="PF00078">
    <property type="entry name" value="RVT_1"/>
    <property type="match status" value="1"/>
</dbReference>
<sequence length="277" mass="30736">MLALKRAEGRKAAIDDNHIVAQIQRGPSSTQLGPVNIVATSSLSLKLLRSIRHMRRGGFPQGGLFGSLLYSTTQFPRFLLMVCWDDLSHTKGGSNKGYRQRANQSFLEDITHVSFVDDLIIFSGASDHHLRHWKFLLKCFELCSSLKLNRDKTRIIHTNGAIGDNNVTTTILNCSASAFPINYLGLPLRLGRLLKEDWVIIISKFDKVLASWHGSQLSKAAIITLINSVLTSQAVYIFSLFRAPAWVLSGLIKERCSFGLVAGAIVFRGNVMLIGIR</sequence>
<dbReference type="EMBL" id="CP136898">
    <property type="protein sequence ID" value="WOL19935.1"/>
    <property type="molecule type" value="Genomic_DNA"/>
</dbReference>
<gene>
    <name evidence="2" type="ORF">Cni_G28737</name>
</gene>
<dbReference type="Proteomes" id="UP001327560">
    <property type="component" value="Chromosome 9"/>
</dbReference>
<dbReference type="AlphaFoldDB" id="A0AAQ3QTD4"/>
<name>A0AAQ3QTD4_9LILI</name>
<proteinExistence type="predicted"/>
<accession>A0AAQ3QTD4</accession>
<reference evidence="2 3" key="1">
    <citation type="submission" date="2023-10" db="EMBL/GenBank/DDBJ databases">
        <title>Chromosome-scale genome assembly provides insights into flower coloration mechanisms of Canna indica.</title>
        <authorList>
            <person name="Li C."/>
        </authorList>
    </citation>
    <scope>NUCLEOTIDE SEQUENCE [LARGE SCALE GENOMIC DNA]</scope>
    <source>
        <tissue evidence="2">Flower</tissue>
    </source>
</reference>
<feature type="domain" description="Reverse transcriptase" evidence="1">
    <location>
        <begin position="102"/>
        <end position="187"/>
    </location>
</feature>
<dbReference type="PANTHER" id="PTHR33116">
    <property type="entry name" value="REVERSE TRANSCRIPTASE ZINC-BINDING DOMAIN-CONTAINING PROTEIN-RELATED-RELATED"/>
    <property type="match status" value="1"/>
</dbReference>
<dbReference type="PANTHER" id="PTHR33116:SF78">
    <property type="entry name" value="OS12G0587133 PROTEIN"/>
    <property type="match status" value="1"/>
</dbReference>
<protein>
    <submittedName>
        <fullName evidence="2">LINE-1 retrotransposable element ORF2 protein</fullName>
    </submittedName>
</protein>
<dbReference type="InterPro" id="IPR000477">
    <property type="entry name" value="RT_dom"/>
</dbReference>